<dbReference type="GO" id="GO:0008289">
    <property type="term" value="F:lipid binding"/>
    <property type="evidence" value="ECO:0007669"/>
    <property type="project" value="InterPro"/>
</dbReference>
<dbReference type="Proteomes" id="UP000318582">
    <property type="component" value="Unassembled WGS sequence"/>
</dbReference>
<evidence type="ECO:0000313" key="5">
    <source>
        <dbReference type="Proteomes" id="UP000318582"/>
    </source>
</evidence>
<dbReference type="PANTHER" id="PTHR19308">
    <property type="entry name" value="PHOSPHATIDYLCHOLINE TRANSFER PROTEIN"/>
    <property type="match status" value="1"/>
</dbReference>
<dbReference type="SUPFAM" id="SSF55961">
    <property type="entry name" value="Bet v1-like"/>
    <property type="match status" value="3"/>
</dbReference>
<accession>A0A507E8Z7</accession>
<gene>
    <name evidence="4" type="ORF">PhCBS80983_g02412</name>
</gene>
<dbReference type="InterPro" id="IPR051213">
    <property type="entry name" value="START_lipid_transfer"/>
</dbReference>
<sequence length="1518" mass="163307">MSQQQNYGPSSPLSPDSAPGNYNGHYESNYYENHRFSSSTTASSDFYLQQQHPRPDSAASSHATLTHGPLQLTPHGFDDNGPPVAALSPHSQALLDQAEAALRNLSDLAASNHDSWKPVLTHGTGAVVYRTAKGSKQYSVPVFKGVNIVHGFAPDAIFPLIKNRQLWDNWYLDGHVVDHINDTTSLSYMVMKPGTALSQAIASTRDLALVDRKAFYPATGTIAYASTSVDTPKIPKHPGRVRALLMLNGWVLEPQIATDGRTLGTKVSYYIQTDVGGMLPGSVVKRYLARRALVVVGVEDYLRKNGPPPQQEADAQMLRRATVHTTSPTTTRSSVYSEQEQIPQFPPFVVAPERSTSMAQRNPAPVAAVVPSAFVDPFMDSSNFRRNVLPVIDQHQHQQQHQRPVAATYNSHEMQRNTAIAKEQQQQHPQTQQQQQHPASAGGAEDRHAAEHSATDSESLSDLVAVDEMTEDEREDDDDRDKGIYHQSSIHETTSSSVLDMPAPKLLAEEPAAPEPVSTNPHNEAGNLSLRLLQGLEPKEAGWTPHSENQGVQIFLKTIAGAPMPMVRGDAVLKAPHTAQQVLSVVKSASARKLWDGRFEDGRALVNYNLDEALMYSQQKGTFPVSGRDFVTTNLTHFDPDGTIYYTATSVVDRASPTDSKRVRAHLTVAGWIIKPLPQGGVAVTYIVQVDIKGNVPSSIIKVIQTQTPLCIAEIFKYIADKSFIPFVVRAGSQNPGRHLSLRTEDYSQKDSTYTLEYRKTTHRGRVVLIALPANKAYKNGAQLAVSPKDKVEVYKVHEWEDDVKASVGTDAVLLKVVVAGDAAGDVDVIITVKPGREWTVNGGPLLPEPPKEMEQPRVVENVKREIPSTPTVIPPTPPTAQPVVAPAAEPVTVATPVVASEIPGAKSVTAARPASPVPKPAAPAQVAVARPTYIPHRHTESGVKALKYLKQLVTDDNPTSNWKYHSDQHGVKISTIEETAGGMPIVRGDAVFPPEYSVDDVVNVLRSNGARKIWDARFEEGTMVEYLNPNEFVFHSRQKGQFPVSGRDICGLQVTIFDARSQTTYVVATSVLDNQLVPPTSKYVRADLTVAGWVLKPAPQGGVAVTYVVKIDVKGNIPSAIVKAVSIQTPLCVAEVLKYLRANGAPPAAKVLGNNTEGVKTTVKKDLFDHKSGTYELSYVLDATSAAADTITPVAKTAGLVELAVDARMYLAGIDLEIPHATADKYLRVRVTPDKRFVRIYIDGEAVKRAGIVAVDVRMLKRKGRADQLAFTVNGVQGSVETDESNAIMVAVKKSATTSANNGSPVPAAPGATAAAPIAASAVAGNSRSSQPAASRAVPESATASAATTLVAASASQPVKRRAQSISASSHAAVVPASVLTPTTTISSASSSSSSSSSTSTRYTLALLSLVLRLLRPFLAPHAPATLPDSADPLDLRAVVKDSDPKRLVAVAAIVVLIVGLVVRWALKTIVRTVGGIFGMLSTPQWVLVAALGLVAIAYGRERGEKKREREALEASL</sequence>
<feature type="compositionally biased region" description="Polar residues" evidence="1">
    <location>
        <begin position="48"/>
        <end position="64"/>
    </location>
</feature>
<proteinExistence type="predicted"/>
<keyword evidence="5" id="KW-1185">Reference proteome</keyword>
<dbReference type="PANTHER" id="PTHR19308:SF14">
    <property type="entry name" value="START DOMAIN-CONTAINING PROTEIN"/>
    <property type="match status" value="1"/>
</dbReference>
<name>A0A507E8Z7_9FUNG</name>
<keyword evidence="2" id="KW-1133">Transmembrane helix</keyword>
<feature type="domain" description="START" evidence="3">
    <location>
        <begin position="87"/>
        <end position="293"/>
    </location>
</feature>
<dbReference type="Gene3D" id="3.30.530.20">
    <property type="match status" value="3"/>
</dbReference>
<feature type="compositionally biased region" description="Polar residues" evidence="1">
    <location>
        <begin position="486"/>
        <end position="498"/>
    </location>
</feature>
<keyword evidence="2" id="KW-0472">Membrane</keyword>
<protein>
    <recommendedName>
        <fullName evidence="3">START domain-containing protein</fullName>
    </recommendedName>
</protein>
<evidence type="ECO:0000256" key="1">
    <source>
        <dbReference type="SAM" id="MobiDB-lite"/>
    </source>
</evidence>
<dbReference type="CDD" id="cd00177">
    <property type="entry name" value="START"/>
    <property type="match status" value="3"/>
</dbReference>
<organism evidence="4 5">
    <name type="scientific">Powellomyces hirtus</name>
    <dbReference type="NCBI Taxonomy" id="109895"/>
    <lineage>
        <taxon>Eukaryota</taxon>
        <taxon>Fungi</taxon>
        <taxon>Fungi incertae sedis</taxon>
        <taxon>Chytridiomycota</taxon>
        <taxon>Chytridiomycota incertae sedis</taxon>
        <taxon>Chytridiomycetes</taxon>
        <taxon>Spizellomycetales</taxon>
        <taxon>Powellomycetaceae</taxon>
        <taxon>Powellomyces</taxon>
    </lineage>
</organism>
<evidence type="ECO:0000313" key="4">
    <source>
        <dbReference type="EMBL" id="TPX59540.1"/>
    </source>
</evidence>
<dbReference type="EMBL" id="QEAQ01000024">
    <property type="protein sequence ID" value="TPX59540.1"/>
    <property type="molecule type" value="Genomic_DNA"/>
</dbReference>
<dbReference type="GO" id="GO:0005737">
    <property type="term" value="C:cytoplasm"/>
    <property type="evidence" value="ECO:0007669"/>
    <property type="project" value="UniProtKB-ARBA"/>
</dbReference>
<feature type="domain" description="START" evidence="3">
    <location>
        <begin position="532"/>
        <end position="702"/>
    </location>
</feature>
<dbReference type="Pfam" id="PF01852">
    <property type="entry name" value="START"/>
    <property type="match status" value="3"/>
</dbReference>
<feature type="region of interest" description="Disordered" evidence="1">
    <location>
        <begin position="48"/>
        <end position="87"/>
    </location>
</feature>
<feature type="region of interest" description="Disordered" evidence="1">
    <location>
        <begin position="1"/>
        <end position="29"/>
    </location>
</feature>
<evidence type="ECO:0000256" key="2">
    <source>
        <dbReference type="SAM" id="Phobius"/>
    </source>
</evidence>
<comment type="caution">
    <text evidence="4">The sequence shown here is derived from an EMBL/GenBank/DDBJ whole genome shotgun (WGS) entry which is preliminary data.</text>
</comment>
<dbReference type="STRING" id="109895.A0A507E8Z7"/>
<feature type="compositionally biased region" description="Basic and acidic residues" evidence="1">
    <location>
        <begin position="444"/>
        <end position="455"/>
    </location>
</feature>
<dbReference type="SMART" id="SM00234">
    <property type="entry name" value="START"/>
    <property type="match status" value="2"/>
</dbReference>
<feature type="region of interest" description="Disordered" evidence="1">
    <location>
        <begin position="418"/>
        <end position="499"/>
    </location>
</feature>
<reference evidence="4 5" key="1">
    <citation type="journal article" date="2019" name="Sci. Rep.">
        <title>Comparative genomics of chytrid fungi reveal insights into the obligate biotrophic and pathogenic lifestyle of Synchytrium endobioticum.</title>
        <authorList>
            <person name="van de Vossenberg B.T.L.H."/>
            <person name="Warris S."/>
            <person name="Nguyen H.D.T."/>
            <person name="van Gent-Pelzer M.P.E."/>
            <person name="Joly D.L."/>
            <person name="van de Geest H.C."/>
            <person name="Bonants P.J.M."/>
            <person name="Smith D.S."/>
            <person name="Levesque C.A."/>
            <person name="van der Lee T.A.J."/>
        </authorList>
    </citation>
    <scope>NUCLEOTIDE SEQUENCE [LARGE SCALE GENOMIC DNA]</scope>
    <source>
        <strain evidence="4 5">CBS 809.83</strain>
    </source>
</reference>
<keyword evidence="2" id="KW-0812">Transmembrane</keyword>
<feature type="transmembrane region" description="Helical" evidence="2">
    <location>
        <begin position="1449"/>
        <end position="1468"/>
    </location>
</feature>
<dbReference type="PROSITE" id="PS50848">
    <property type="entry name" value="START"/>
    <property type="match status" value="3"/>
</dbReference>
<evidence type="ECO:0000259" key="3">
    <source>
        <dbReference type="PROSITE" id="PS50848"/>
    </source>
</evidence>
<feature type="compositionally biased region" description="Low complexity" evidence="1">
    <location>
        <begin position="424"/>
        <end position="438"/>
    </location>
</feature>
<feature type="compositionally biased region" description="Polar residues" evidence="1">
    <location>
        <begin position="1"/>
        <end position="14"/>
    </location>
</feature>
<feature type="transmembrane region" description="Helical" evidence="2">
    <location>
        <begin position="1474"/>
        <end position="1501"/>
    </location>
</feature>
<feature type="domain" description="START" evidence="3">
    <location>
        <begin position="963"/>
        <end position="1125"/>
    </location>
</feature>
<feature type="compositionally biased region" description="Acidic residues" evidence="1">
    <location>
        <begin position="468"/>
        <end position="479"/>
    </location>
</feature>
<dbReference type="InterPro" id="IPR002913">
    <property type="entry name" value="START_lipid-bd_dom"/>
</dbReference>
<dbReference type="InterPro" id="IPR023393">
    <property type="entry name" value="START-like_dom_sf"/>
</dbReference>